<dbReference type="KEGG" id="brs:S23_36300"/>
<gene>
    <name evidence="1" type="ORF">S23_36300</name>
</gene>
<organism evidence="1 2">
    <name type="scientific">Bradyrhizobium cosmicum</name>
    <dbReference type="NCBI Taxonomy" id="1404864"/>
    <lineage>
        <taxon>Bacteria</taxon>
        <taxon>Pseudomonadati</taxon>
        <taxon>Pseudomonadota</taxon>
        <taxon>Alphaproteobacteria</taxon>
        <taxon>Hyphomicrobiales</taxon>
        <taxon>Nitrobacteraceae</taxon>
        <taxon>Bradyrhizobium</taxon>
    </lineage>
</organism>
<evidence type="ECO:0000313" key="1">
    <source>
        <dbReference type="EMBL" id="BAL76829.1"/>
    </source>
</evidence>
<dbReference type="RefSeq" id="WP_015686119.1">
    <property type="nucleotide sequence ID" value="NC_017082.1"/>
</dbReference>
<accession>A0AAI8ME72</accession>
<name>A0AAI8ME72_9BRAD</name>
<keyword evidence="2" id="KW-1185">Reference proteome</keyword>
<dbReference type="AlphaFoldDB" id="A0AAI8ME72"/>
<proteinExistence type="predicted"/>
<dbReference type="EMBL" id="AP012279">
    <property type="protein sequence ID" value="BAL76829.1"/>
    <property type="molecule type" value="Genomic_DNA"/>
</dbReference>
<protein>
    <submittedName>
        <fullName evidence="1">Uncharacterized protein</fullName>
    </submittedName>
</protein>
<sequence>MKQQLPPSDQVFILRFWREFAGPTERGHWRVQVRNINTCRRDVVDNVQGAFSIISADLNAAVTENEGHDGPGIEALKRED</sequence>
<evidence type="ECO:0000313" key="2">
    <source>
        <dbReference type="Proteomes" id="UP000007886"/>
    </source>
</evidence>
<dbReference type="Proteomes" id="UP000007886">
    <property type="component" value="Chromosome"/>
</dbReference>
<reference evidence="1 2" key="1">
    <citation type="journal article" date="2012" name="Microbes Environ.">
        <title>Complete genome sequence of Bradyrhizobium sp. S23321: insights into symbiosis evolution in soil oligotrophs.</title>
        <authorList>
            <person name="Okubo T."/>
            <person name="Tsukui T."/>
            <person name="Maita H."/>
            <person name="Okamoto S."/>
            <person name="Oshima K."/>
            <person name="Fujisawa T."/>
            <person name="Saito A."/>
            <person name="Futamata H."/>
            <person name="Hattori R."/>
            <person name="Shimomura Y."/>
            <person name="Haruta S."/>
            <person name="Morimoto S."/>
            <person name="Wang Y."/>
            <person name="Sakai Y."/>
            <person name="Hattori M."/>
            <person name="Aizawa S."/>
            <person name="Nagashima K.V.P."/>
            <person name="Masuda S."/>
            <person name="Hattori T."/>
            <person name="Yamashita A."/>
            <person name="Bao Z."/>
            <person name="Hayatsu M."/>
            <person name="Kajiya-Kanegae H."/>
            <person name="Yoshinaga I."/>
            <person name="Sakamoto K."/>
            <person name="Toyota K."/>
            <person name="Nakao M."/>
            <person name="Kohara M."/>
            <person name="Anda M."/>
            <person name="Niwa R."/>
            <person name="Jung-Hwan P."/>
            <person name="Sameshima-Saito R."/>
            <person name="Tokuda S."/>
            <person name="Yamamoto S."/>
            <person name="Yamamoto S."/>
            <person name="Yokoyama T."/>
            <person name="Akutsu T."/>
            <person name="Nakamura Y."/>
            <person name="Nakahira-Yanaka Y."/>
            <person name="Takada Hoshino Y."/>
            <person name="Hirakawa H."/>
            <person name="Mitsui H."/>
            <person name="Terasawa K."/>
            <person name="Itakura M."/>
            <person name="Sato S."/>
            <person name="Ikeda-Ohtsubo W."/>
            <person name="Sakakura N."/>
            <person name="Kaminuma E."/>
            <person name="Minamisawa K."/>
        </authorList>
    </citation>
    <scope>NUCLEOTIDE SEQUENCE [LARGE SCALE GENOMIC DNA]</scope>
    <source>
        <strain evidence="1 2">S23321</strain>
    </source>
</reference>